<keyword evidence="3" id="KW-0808">Transferase</keyword>
<keyword evidence="3" id="KW-0418">Kinase</keyword>
<evidence type="ECO:0000256" key="1">
    <source>
        <dbReference type="SAM" id="MobiDB-lite"/>
    </source>
</evidence>
<name>A0A0A9Z3H9_LYGHE</name>
<sequence>HMKFTFESEENNYLPFLDIKIIKQKDGTFTTEYYQKPTYSGRIIHYHSHQPYQFKYNTAKNLFQRRLSLSDPQFHHKIINNCKTILLANGYPIKLIKKLIFQSLDQYKYKQQTPTINNQQPLTNNQQQQNTNNTTSNQIHHPPSSSTMTNF</sequence>
<dbReference type="Pfam" id="PF26215">
    <property type="entry name" value="HTH_animal"/>
    <property type="match status" value="1"/>
</dbReference>
<feature type="region of interest" description="Disordered" evidence="1">
    <location>
        <begin position="116"/>
        <end position="151"/>
    </location>
</feature>
<gene>
    <name evidence="3" type="primary">LIMK1_0</name>
    <name evidence="3" type="ORF">CM83_100770</name>
</gene>
<dbReference type="GO" id="GO:0016301">
    <property type="term" value="F:kinase activity"/>
    <property type="evidence" value="ECO:0007669"/>
    <property type="project" value="UniProtKB-KW"/>
</dbReference>
<feature type="compositionally biased region" description="Low complexity" evidence="1">
    <location>
        <begin position="116"/>
        <end position="138"/>
    </location>
</feature>
<feature type="domain" description="Helix-turn-helix" evidence="2">
    <location>
        <begin position="42"/>
        <end position="100"/>
    </location>
</feature>
<dbReference type="EMBL" id="GBHO01005701">
    <property type="protein sequence ID" value="JAG37903.1"/>
    <property type="molecule type" value="Transcribed_RNA"/>
</dbReference>
<feature type="non-terminal residue" evidence="3">
    <location>
        <position position="151"/>
    </location>
</feature>
<accession>A0A0A9Z3H9</accession>
<evidence type="ECO:0000259" key="2">
    <source>
        <dbReference type="Pfam" id="PF26215"/>
    </source>
</evidence>
<dbReference type="PANTHER" id="PTHR21301:SF10">
    <property type="entry name" value="REVERSE TRANSCRIPTASE DOMAIN-CONTAINING PROTEIN"/>
    <property type="match status" value="1"/>
</dbReference>
<proteinExistence type="predicted"/>
<protein>
    <submittedName>
        <fullName evidence="3">LIM domain kinase 1</fullName>
    </submittedName>
</protein>
<dbReference type="InterPro" id="IPR058912">
    <property type="entry name" value="HTH_animal"/>
</dbReference>
<reference evidence="3" key="2">
    <citation type="submission" date="2014-07" db="EMBL/GenBank/DDBJ databases">
        <authorList>
            <person name="Hull J."/>
        </authorList>
    </citation>
    <scope>NUCLEOTIDE SEQUENCE</scope>
</reference>
<dbReference type="AlphaFoldDB" id="A0A0A9Z3H9"/>
<organism evidence="3">
    <name type="scientific">Lygus hesperus</name>
    <name type="common">Western plant bug</name>
    <dbReference type="NCBI Taxonomy" id="30085"/>
    <lineage>
        <taxon>Eukaryota</taxon>
        <taxon>Metazoa</taxon>
        <taxon>Ecdysozoa</taxon>
        <taxon>Arthropoda</taxon>
        <taxon>Hexapoda</taxon>
        <taxon>Insecta</taxon>
        <taxon>Pterygota</taxon>
        <taxon>Neoptera</taxon>
        <taxon>Paraneoptera</taxon>
        <taxon>Hemiptera</taxon>
        <taxon>Heteroptera</taxon>
        <taxon>Panheteroptera</taxon>
        <taxon>Cimicomorpha</taxon>
        <taxon>Miridae</taxon>
        <taxon>Mirini</taxon>
        <taxon>Lygus</taxon>
    </lineage>
</organism>
<dbReference type="PANTHER" id="PTHR21301">
    <property type="entry name" value="REVERSE TRANSCRIPTASE"/>
    <property type="match status" value="1"/>
</dbReference>
<reference evidence="3" key="1">
    <citation type="journal article" date="2014" name="PLoS ONE">
        <title>Transcriptome-Based Identification of ABC Transporters in the Western Tarnished Plant Bug Lygus hesperus.</title>
        <authorList>
            <person name="Hull J.J."/>
            <person name="Chaney K."/>
            <person name="Geib S.M."/>
            <person name="Fabrick J.A."/>
            <person name="Brent C.S."/>
            <person name="Walsh D."/>
            <person name="Lavine L.C."/>
        </authorList>
    </citation>
    <scope>NUCLEOTIDE SEQUENCE</scope>
</reference>
<feature type="non-terminal residue" evidence="3">
    <location>
        <position position="1"/>
    </location>
</feature>
<evidence type="ECO:0000313" key="3">
    <source>
        <dbReference type="EMBL" id="JAG37903.1"/>
    </source>
</evidence>